<evidence type="ECO:0000313" key="2">
    <source>
        <dbReference type="Proteomes" id="UP001232493"/>
    </source>
</evidence>
<sequence length="178" mass="21087">MKLNFLALQFNTLDNLEDNLEFIEGIMDFVYHKKLSFFFINGNPFKNGNINEEEFEQITDFLSALSDYNNCTIVTAQTYQKKYKLFIQKPYEELEITKFFEFELNNGKKLLINSDIQNEKNYLNIHINPNFEIQNLELLKKVENYLYLTQPVLGKTKIKIGGQKWLGGNTEGYLYFSW</sequence>
<protein>
    <submittedName>
        <fullName evidence="1">Uncharacterized protein</fullName>
    </submittedName>
</protein>
<reference evidence="1 2" key="1">
    <citation type="submission" date="2021-02" db="EMBL/GenBank/DDBJ databases">
        <title>Characterization of Marinitoga sp. nov. str. BP5-C20A.</title>
        <authorList>
            <person name="Erauso G."/>
            <person name="Postec A."/>
        </authorList>
    </citation>
    <scope>NUCLEOTIDE SEQUENCE [LARGE SCALE GENOMIC DNA]</scope>
    <source>
        <strain evidence="1 2">BP5-C20A</strain>
    </source>
</reference>
<keyword evidence="2" id="KW-1185">Reference proteome</keyword>
<name>A0ABY8PR58_9BACT</name>
<dbReference type="EMBL" id="CP069362">
    <property type="protein sequence ID" value="WGS65136.1"/>
    <property type="molecule type" value="Genomic_DNA"/>
</dbReference>
<dbReference type="Proteomes" id="UP001232493">
    <property type="component" value="Chromosome"/>
</dbReference>
<evidence type="ECO:0000313" key="1">
    <source>
        <dbReference type="EMBL" id="WGS65136.1"/>
    </source>
</evidence>
<proteinExistence type="predicted"/>
<accession>A0ABY8PR58</accession>
<dbReference type="RefSeq" id="WP_280999335.1">
    <property type="nucleotide sequence ID" value="NZ_CP069362.1"/>
</dbReference>
<organism evidence="1 2">
    <name type="scientific">Marinitoga aeolica</name>
    <dbReference type="NCBI Taxonomy" id="2809031"/>
    <lineage>
        <taxon>Bacteria</taxon>
        <taxon>Thermotogati</taxon>
        <taxon>Thermotogota</taxon>
        <taxon>Thermotogae</taxon>
        <taxon>Petrotogales</taxon>
        <taxon>Petrotogaceae</taxon>
        <taxon>Marinitoga</taxon>
    </lineage>
</organism>
<gene>
    <name evidence="1" type="ORF">JRV97_00855</name>
</gene>